<proteinExistence type="predicted"/>
<dbReference type="AlphaFoldDB" id="A0A383BHJ3"/>
<feature type="non-terminal residue" evidence="1">
    <location>
        <position position="130"/>
    </location>
</feature>
<reference evidence="1" key="1">
    <citation type="submission" date="2018-05" db="EMBL/GenBank/DDBJ databases">
        <authorList>
            <person name="Lanie J.A."/>
            <person name="Ng W.-L."/>
            <person name="Kazmierczak K.M."/>
            <person name="Andrzejewski T.M."/>
            <person name="Davidsen T.M."/>
            <person name="Wayne K.J."/>
            <person name="Tettelin H."/>
            <person name="Glass J.I."/>
            <person name="Rusch D."/>
            <person name="Podicherti R."/>
            <person name="Tsui H.-C.T."/>
            <person name="Winkler M.E."/>
        </authorList>
    </citation>
    <scope>NUCLEOTIDE SEQUENCE</scope>
</reference>
<gene>
    <name evidence="1" type="ORF">METZ01_LOCUS472124</name>
</gene>
<dbReference type="EMBL" id="UINC01200403">
    <property type="protein sequence ID" value="SVE19270.1"/>
    <property type="molecule type" value="Genomic_DNA"/>
</dbReference>
<accession>A0A383BHJ3</accession>
<name>A0A383BHJ3_9ZZZZ</name>
<sequence length="130" mass="14208">MSNSVKISLVVLLFVPGFALWGNGAEKEAKRQQAAVSAEAVARTRKTVKMLDDIYKTAVVLITTHYVKDENDLPAGTAAKALFAAIEKKGWHQVKLLDVSGEPYNDENVAKDAFDKNAVKEIKSGKTFVE</sequence>
<evidence type="ECO:0000313" key="1">
    <source>
        <dbReference type="EMBL" id="SVE19270.1"/>
    </source>
</evidence>
<organism evidence="1">
    <name type="scientific">marine metagenome</name>
    <dbReference type="NCBI Taxonomy" id="408172"/>
    <lineage>
        <taxon>unclassified sequences</taxon>
        <taxon>metagenomes</taxon>
        <taxon>ecological metagenomes</taxon>
    </lineage>
</organism>
<protein>
    <submittedName>
        <fullName evidence="1">Uncharacterized protein</fullName>
    </submittedName>
</protein>